<gene>
    <name evidence="13 14" type="primary">DDX43</name>
</gene>
<keyword evidence="12" id="KW-1185">Reference proteome</keyword>
<keyword evidence="5 8" id="KW-0067">ATP-binding</keyword>
<dbReference type="RefSeq" id="XP_057384270.1">
    <property type="nucleotide sequence ID" value="XM_057528287.1"/>
</dbReference>
<feature type="domain" description="DEAD-box RNA helicase Q" evidence="11">
    <location>
        <begin position="168"/>
        <end position="196"/>
    </location>
</feature>
<dbReference type="PANTHER" id="PTHR47958">
    <property type="entry name" value="ATP-DEPENDENT RNA HELICASE DBP3"/>
    <property type="match status" value="1"/>
</dbReference>
<evidence type="ECO:0000256" key="4">
    <source>
        <dbReference type="ARBA" id="ARBA00022806"/>
    </source>
</evidence>
<dbReference type="PROSITE" id="PS51195">
    <property type="entry name" value="Q_MOTIF"/>
    <property type="match status" value="1"/>
</dbReference>
<evidence type="ECO:0000313" key="14">
    <source>
        <dbReference type="RefSeq" id="XP_057384270.1"/>
    </source>
</evidence>
<dbReference type="RefSeq" id="XP_057384269.1">
    <property type="nucleotide sequence ID" value="XM_057528286.1"/>
</dbReference>
<dbReference type="InterPro" id="IPR000629">
    <property type="entry name" value="RNA-helicase_DEAD-box_CS"/>
</dbReference>
<dbReference type="PROSITE" id="PS51192">
    <property type="entry name" value="HELICASE_ATP_BIND_1"/>
    <property type="match status" value="1"/>
</dbReference>
<reference evidence="13 14" key="1">
    <citation type="submission" date="2025-05" db="UniProtKB">
        <authorList>
            <consortium name="RefSeq"/>
        </authorList>
    </citation>
    <scope>IDENTIFICATION</scope>
</reference>
<feature type="domain" description="Helicase ATP-binding" evidence="9">
    <location>
        <begin position="199"/>
        <end position="371"/>
    </location>
</feature>
<dbReference type="InterPro" id="IPR014001">
    <property type="entry name" value="Helicase_ATP-bd"/>
</dbReference>
<dbReference type="InterPro" id="IPR011545">
    <property type="entry name" value="DEAD/DEAH_box_helicase_dom"/>
</dbReference>
<evidence type="ECO:0000256" key="5">
    <source>
        <dbReference type="ARBA" id="ARBA00022840"/>
    </source>
</evidence>
<dbReference type="InterPro" id="IPR027417">
    <property type="entry name" value="P-loop_NTPase"/>
</dbReference>
<keyword evidence="4 8" id="KW-0347">Helicase</keyword>
<keyword evidence="2 8" id="KW-0547">Nucleotide-binding</keyword>
<dbReference type="GeneID" id="103017872"/>
<dbReference type="PROSITE" id="PS51194">
    <property type="entry name" value="HELICASE_CTER"/>
    <property type="match status" value="1"/>
</dbReference>
<evidence type="ECO:0000259" key="10">
    <source>
        <dbReference type="PROSITE" id="PS51194"/>
    </source>
</evidence>
<dbReference type="InterPro" id="IPR001650">
    <property type="entry name" value="Helicase_C-like"/>
</dbReference>
<evidence type="ECO:0000256" key="7">
    <source>
        <dbReference type="PROSITE-ProRule" id="PRU00552"/>
    </source>
</evidence>
<dbReference type="Proteomes" id="UP001652580">
    <property type="component" value="Chromosome 14"/>
</dbReference>
<evidence type="ECO:0000313" key="12">
    <source>
        <dbReference type="Proteomes" id="UP001652580"/>
    </source>
</evidence>
<protein>
    <recommendedName>
        <fullName evidence="1">RNA helicase</fullName>
        <ecNumber evidence="1">3.6.4.13</ecNumber>
    </recommendedName>
</protein>
<evidence type="ECO:0000259" key="11">
    <source>
        <dbReference type="PROSITE" id="PS51195"/>
    </source>
</evidence>
<dbReference type="Gene3D" id="3.40.50.300">
    <property type="entry name" value="P-loop containing nucleotide triphosphate hydrolases"/>
    <property type="match status" value="2"/>
</dbReference>
<dbReference type="InterPro" id="IPR014014">
    <property type="entry name" value="RNA_helicase_DEAD_Q_motif"/>
</dbReference>
<dbReference type="SMART" id="SM00490">
    <property type="entry name" value="HELICc"/>
    <property type="match status" value="1"/>
</dbReference>
<dbReference type="CDD" id="cd22430">
    <property type="entry name" value="KH-I_DDX43_DDX53"/>
    <property type="match status" value="1"/>
</dbReference>
<proteinExistence type="inferred from homology"/>
<dbReference type="Pfam" id="PF00013">
    <property type="entry name" value="KH_1"/>
    <property type="match status" value="1"/>
</dbReference>
<dbReference type="GO" id="GO:0004386">
    <property type="term" value="F:helicase activity"/>
    <property type="evidence" value="ECO:0007669"/>
    <property type="project" value="UniProtKB-KW"/>
</dbReference>
<evidence type="ECO:0000256" key="6">
    <source>
        <dbReference type="PROSITE-ProRule" id="PRU00117"/>
    </source>
</evidence>
<evidence type="ECO:0000313" key="13">
    <source>
        <dbReference type="RefSeq" id="XP_057384269.1"/>
    </source>
</evidence>
<dbReference type="Pfam" id="PF00271">
    <property type="entry name" value="Helicase_C"/>
    <property type="match status" value="1"/>
</dbReference>
<dbReference type="SMART" id="SM00487">
    <property type="entry name" value="DEXDc"/>
    <property type="match status" value="1"/>
</dbReference>
<evidence type="ECO:0000256" key="1">
    <source>
        <dbReference type="ARBA" id="ARBA00012552"/>
    </source>
</evidence>
<sequence length="572" mass="64848">MRRSMSARRVNTGRGGSKIKEIQSSTYTKIQIIKGYPEAEVRIFGTKAMQSKAKTVIDNLVQRQEDYKTEPKVDVAVVQPSDGKDARKDVSGNQKLVDWDKFREDILKCNKKKWAGLPPIKKNFYVESETTSSMSQDQADNWRRENYNIMCDDLKGGEKRPLPNPVGNFEDAFHCYPEVMRNLQKAGFQRPTPIQSQAWPIILQGVDLIGVAQTGTGKTLSYLMPGFIHIDSQPLARNGPGMLVLTPTRELALQVEAECRKYSYKGLKSVCIYGGGDRDGQIKDLAKGVDIIIATPGRLHDLQMNNFVYLKSITYLVLDEADKMLDMGFEPQIMKILLDVRPDRQTVMTSATWPCAVRRLAQSYLKEPMIVYVGTLDLAAVSTVKQNIIVTTEDEKRSLIQTFIESMSPKDKVIIFVSRKAVADHLSSDLCIQHISVESLHGNREQSDRERALKNFKTGKVRILIATDLASRGLDVHDVTHVYNYDFPRNIEEYVHRVGRTGRAGRTGVSVTLITRNDWKIAGELINILERANQSVPEDLVVMAERYKANKLKKEMENKWERPQGKPKKFYC</sequence>
<dbReference type="SUPFAM" id="SSF52540">
    <property type="entry name" value="P-loop containing nucleoside triphosphate hydrolases"/>
    <property type="match status" value="1"/>
</dbReference>
<dbReference type="Pfam" id="PF00270">
    <property type="entry name" value="DEAD"/>
    <property type="match status" value="1"/>
</dbReference>
<dbReference type="EC" id="3.6.4.13" evidence="1"/>
<evidence type="ECO:0000256" key="2">
    <source>
        <dbReference type="ARBA" id="ARBA00022741"/>
    </source>
</evidence>
<dbReference type="CDD" id="cd17958">
    <property type="entry name" value="DEADc_DDX43_DDX53"/>
    <property type="match status" value="1"/>
</dbReference>
<evidence type="ECO:0000256" key="8">
    <source>
        <dbReference type="RuleBase" id="RU000492"/>
    </source>
</evidence>
<accession>A0ABM3S391</accession>
<evidence type="ECO:0000259" key="9">
    <source>
        <dbReference type="PROSITE" id="PS51192"/>
    </source>
</evidence>
<organism evidence="12 13">
    <name type="scientific">Balaenoptera acutorostrata</name>
    <name type="common">Common minke whale</name>
    <name type="synonym">Balaena rostrata</name>
    <dbReference type="NCBI Taxonomy" id="9767"/>
    <lineage>
        <taxon>Eukaryota</taxon>
        <taxon>Metazoa</taxon>
        <taxon>Chordata</taxon>
        <taxon>Craniata</taxon>
        <taxon>Vertebrata</taxon>
        <taxon>Euteleostomi</taxon>
        <taxon>Mammalia</taxon>
        <taxon>Eutheria</taxon>
        <taxon>Laurasiatheria</taxon>
        <taxon>Artiodactyla</taxon>
        <taxon>Whippomorpha</taxon>
        <taxon>Cetacea</taxon>
        <taxon>Mysticeti</taxon>
        <taxon>Balaenopteridae</taxon>
        <taxon>Balaenoptera</taxon>
    </lineage>
</organism>
<dbReference type="PROSITE" id="PS50084">
    <property type="entry name" value="KH_TYPE_1"/>
    <property type="match status" value="1"/>
</dbReference>
<dbReference type="InterPro" id="IPR004088">
    <property type="entry name" value="KH_dom_type_1"/>
</dbReference>
<name>A0ABM3S391_BALAC</name>
<keyword evidence="6" id="KW-0694">RNA-binding</keyword>
<comment type="similarity">
    <text evidence="8">Belongs to the DEAD box helicase family.</text>
</comment>
<dbReference type="PROSITE" id="PS00039">
    <property type="entry name" value="DEAD_ATP_HELICASE"/>
    <property type="match status" value="1"/>
</dbReference>
<dbReference type="InterPro" id="IPR036612">
    <property type="entry name" value="KH_dom_type_1_sf"/>
</dbReference>
<feature type="domain" description="Helicase C-terminal" evidence="10">
    <location>
        <begin position="383"/>
        <end position="544"/>
    </location>
</feature>
<dbReference type="Gene3D" id="3.30.1370.10">
    <property type="entry name" value="K Homology domain, type 1"/>
    <property type="match status" value="1"/>
</dbReference>
<dbReference type="CDD" id="cd18787">
    <property type="entry name" value="SF2_C_DEAD"/>
    <property type="match status" value="1"/>
</dbReference>
<keyword evidence="3 8" id="KW-0378">Hydrolase</keyword>
<feature type="short sequence motif" description="Q motif" evidence="7">
    <location>
        <begin position="168"/>
        <end position="196"/>
    </location>
</feature>
<evidence type="ECO:0000256" key="3">
    <source>
        <dbReference type="ARBA" id="ARBA00022801"/>
    </source>
</evidence>
<dbReference type="SUPFAM" id="SSF54791">
    <property type="entry name" value="Eukaryotic type KH-domain (KH-domain type I)"/>
    <property type="match status" value="1"/>
</dbReference>